<evidence type="ECO:0000256" key="15">
    <source>
        <dbReference type="SAM" id="Phobius"/>
    </source>
</evidence>
<dbReference type="GO" id="GO:0005507">
    <property type="term" value="F:copper ion binding"/>
    <property type="evidence" value="ECO:0007669"/>
    <property type="project" value="InterPro"/>
</dbReference>
<comment type="caution">
    <text evidence="17">The sequence shown here is derived from an EMBL/GenBank/DDBJ whole genome shotgun (WGS) entry which is preliminary data.</text>
</comment>
<comment type="similarity">
    <text evidence="3">Belongs to the cytochrome c oxidase subunit 2 family.</text>
</comment>
<evidence type="ECO:0000256" key="13">
    <source>
        <dbReference type="ARBA" id="ARBA00031399"/>
    </source>
</evidence>
<keyword evidence="11 15" id="KW-0472">Membrane</keyword>
<evidence type="ECO:0000256" key="7">
    <source>
        <dbReference type="ARBA" id="ARBA00022723"/>
    </source>
</evidence>
<dbReference type="Gene3D" id="2.60.40.420">
    <property type="entry name" value="Cupredoxins - blue copper proteins"/>
    <property type="match status" value="1"/>
</dbReference>
<keyword evidence="18" id="KW-1185">Reference proteome</keyword>
<keyword evidence="4" id="KW-0813">Transport</keyword>
<keyword evidence="6 15" id="KW-0812">Transmembrane</keyword>
<evidence type="ECO:0000256" key="6">
    <source>
        <dbReference type="ARBA" id="ARBA00022692"/>
    </source>
</evidence>
<feature type="transmembrane region" description="Helical" evidence="15">
    <location>
        <begin position="58"/>
        <end position="80"/>
    </location>
</feature>
<dbReference type="GO" id="GO:0042597">
    <property type="term" value="C:periplasmic space"/>
    <property type="evidence" value="ECO:0007669"/>
    <property type="project" value="UniProtKB-SubCell"/>
</dbReference>
<keyword evidence="9 15" id="KW-1133">Transmembrane helix</keyword>
<keyword evidence="8" id="KW-0249">Electron transport</keyword>
<evidence type="ECO:0000256" key="9">
    <source>
        <dbReference type="ARBA" id="ARBA00022989"/>
    </source>
</evidence>
<evidence type="ECO:0000256" key="4">
    <source>
        <dbReference type="ARBA" id="ARBA00022448"/>
    </source>
</evidence>
<dbReference type="Pfam" id="PF00116">
    <property type="entry name" value="COX2"/>
    <property type="match status" value="1"/>
</dbReference>
<dbReference type="Proteomes" id="UP000559809">
    <property type="component" value="Unassembled WGS sequence"/>
</dbReference>
<keyword evidence="7" id="KW-0479">Metal-binding</keyword>
<keyword evidence="5" id="KW-0679">Respiratory chain</keyword>
<dbReference type="EMBL" id="JACCEM010000001">
    <property type="protein sequence ID" value="NYT47799.1"/>
    <property type="molecule type" value="Genomic_DNA"/>
</dbReference>
<evidence type="ECO:0000256" key="10">
    <source>
        <dbReference type="ARBA" id="ARBA00023008"/>
    </source>
</evidence>
<dbReference type="PRINTS" id="PR01166">
    <property type="entry name" value="CYCOXIDASEII"/>
</dbReference>
<dbReference type="InterPro" id="IPR001505">
    <property type="entry name" value="Copper_CuA"/>
</dbReference>
<feature type="transmembrane region" description="Helical" evidence="15">
    <location>
        <begin position="17"/>
        <end position="38"/>
    </location>
</feature>
<dbReference type="InterPro" id="IPR008972">
    <property type="entry name" value="Cupredoxin"/>
</dbReference>
<dbReference type="PROSITE" id="PS00078">
    <property type="entry name" value="COX2"/>
    <property type="match status" value="1"/>
</dbReference>
<dbReference type="InterPro" id="IPR045187">
    <property type="entry name" value="CcO_II"/>
</dbReference>
<dbReference type="PANTHER" id="PTHR22888">
    <property type="entry name" value="CYTOCHROME C OXIDASE, SUBUNIT II"/>
    <property type="match status" value="1"/>
</dbReference>
<dbReference type="AlphaFoldDB" id="A0A853FUI2"/>
<dbReference type="InterPro" id="IPR014222">
    <property type="entry name" value="Cyt_c_oxidase_su2"/>
</dbReference>
<evidence type="ECO:0000256" key="3">
    <source>
        <dbReference type="ARBA" id="ARBA00007866"/>
    </source>
</evidence>
<evidence type="ECO:0000256" key="12">
    <source>
        <dbReference type="ARBA" id="ARBA00024688"/>
    </source>
</evidence>
<proteinExistence type="inferred from homology"/>
<keyword evidence="10" id="KW-0186">Copper</keyword>
<comment type="subcellular location">
    <subcellularLocation>
        <location evidence="1">Membrane</location>
        <topology evidence="1">Multi-pass membrane protein</topology>
    </subcellularLocation>
    <subcellularLocation>
        <location evidence="2">Periplasm</location>
    </subcellularLocation>
</comment>
<feature type="domain" description="Cytochrome oxidase subunit II copper A binding" evidence="16">
    <location>
        <begin position="87"/>
        <end position="202"/>
    </location>
</feature>
<evidence type="ECO:0000313" key="17">
    <source>
        <dbReference type="EMBL" id="NYT47799.1"/>
    </source>
</evidence>
<evidence type="ECO:0000259" key="16">
    <source>
        <dbReference type="PROSITE" id="PS50857"/>
    </source>
</evidence>
<dbReference type="RefSeq" id="WP_180152865.1">
    <property type="nucleotide sequence ID" value="NZ_JACCEM010000001.1"/>
</dbReference>
<dbReference type="InterPro" id="IPR034236">
    <property type="entry name" value="CuRO_CcO_Caa3_II"/>
</dbReference>
<name>A0A853FUI2_9BURK</name>
<dbReference type="NCBIfam" id="TIGR02866">
    <property type="entry name" value="CoxB"/>
    <property type="match status" value="1"/>
</dbReference>
<evidence type="ECO:0000256" key="1">
    <source>
        <dbReference type="ARBA" id="ARBA00004141"/>
    </source>
</evidence>
<comment type="function">
    <text evidence="12">Subunits I and II form the functional core of the enzyme complex. Electrons originating in cytochrome c are transferred via heme a and Cu(A) to the binuclear center formed by heme a3 and Cu(B).</text>
</comment>
<dbReference type="PANTHER" id="PTHR22888:SF9">
    <property type="entry name" value="CYTOCHROME C OXIDASE SUBUNIT 2"/>
    <property type="match status" value="1"/>
</dbReference>
<dbReference type="GO" id="GO:0016020">
    <property type="term" value="C:membrane"/>
    <property type="evidence" value="ECO:0007669"/>
    <property type="project" value="UniProtKB-SubCell"/>
</dbReference>
<dbReference type="PROSITE" id="PS50857">
    <property type="entry name" value="COX2_CUA"/>
    <property type="match status" value="1"/>
</dbReference>
<evidence type="ECO:0000256" key="8">
    <source>
        <dbReference type="ARBA" id="ARBA00022982"/>
    </source>
</evidence>
<dbReference type="InterPro" id="IPR002429">
    <property type="entry name" value="CcO_II-like_C"/>
</dbReference>
<organism evidence="17 18">
    <name type="scientific">Parapusillimonas granuli</name>
    <dbReference type="NCBI Taxonomy" id="380911"/>
    <lineage>
        <taxon>Bacteria</taxon>
        <taxon>Pseudomonadati</taxon>
        <taxon>Pseudomonadota</taxon>
        <taxon>Betaproteobacteria</taxon>
        <taxon>Burkholderiales</taxon>
        <taxon>Alcaligenaceae</taxon>
        <taxon>Parapusillimonas</taxon>
    </lineage>
</organism>
<evidence type="ECO:0000256" key="2">
    <source>
        <dbReference type="ARBA" id="ARBA00004418"/>
    </source>
</evidence>
<accession>A0A853FUI2</accession>
<dbReference type="GO" id="GO:0004129">
    <property type="term" value="F:cytochrome-c oxidase activity"/>
    <property type="evidence" value="ECO:0007669"/>
    <property type="project" value="UniProtKB-EC"/>
</dbReference>
<dbReference type="GO" id="GO:0016491">
    <property type="term" value="F:oxidoreductase activity"/>
    <property type="evidence" value="ECO:0007669"/>
    <property type="project" value="InterPro"/>
</dbReference>
<protein>
    <recommendedName>
        <fullName evidence="13">Cytochrome aa3 subunit 2</fullName>
    </recommendedName>
</protein>
<comment type="catalytic activity">
    <reaction evidence="14">
        <text>4 Fe(II)-[cytochrome c] + O2 + 8 H(+)(in) = 4 Fe(III)-[cytochrome c] + 2 H2O + 4 H(+)(out)</text>
        <dbReference type="Rhea" id="RHEA:11436"/>
        <dbReference type="Rhea" id="RHEA-COMP:10350"/>
        <dbReference type="Rhea" id="RHEA-COMP:14399"/>
        <dbReference type="ChEBI" id="CHEBI:15377"/>
        <dbReference type="ChEBI" id="CHEBI:15378"/>
        <dbReference type="ChEBI" id="CHEBI:15379"/>
        <dbReference type="ChEBI" id="CHEBI:29033"/>
        <dbReference type="ChEBI" id="CHEBI:29034"/>
        <dbReference type="EC" id="7.1.1.9"/>
    </reaction>
</comment>
<evidence type="ECO:0000256" key="5">
    <source>
        <dbReference type="ARBA" id="ARBA00022660"/>
    </source>
</evidence>
<evidence type="ECO:0000256" key="11">
    <source>
        <dbReference type="ARBA" id="ARBA00023136"/>
    </source>
</evidence>
<evidence type="ECO:0000256" key="14">
    <source>
        <dbReference type="ARBA" id="ARBA00047816"/>
    </source>
</evidence>
<dbReference type="SUPFAM" id="SSF49503">
    <property type="entry name" value="Cupredoxins"/>
    <property type="match status" value="1"/>
</dbReference>
<reference evidence="17 18" key="1">
    <citation type="submission" date="2020-07" db="EMBL/GenBank/DDBJ databases">
        <title>Taxonomic revisions and descriptions of new bacterial species based on genomic comparisons in the high-G+C-content subgroup of the family Alcaligenaceae.</title>
        <authorList>
            <person name="Szabo A."/>
            <person name="Felfoldi T."/>
        </authorList>
    </citation>
    <scope>NUCLEOTIDE SEQUENCE [LARGE SCALE GENOMIC DNA]</scope>
    <source>
        <strain evidence="17 18">LMG 24012</strain>
    </source>
</reference>
<dbReference type="GO" id="GO:0042773">
    <property type="term" value="P:ATP synthesis coupled electron transport"/>
    <property type="evidence" value="ECO:0007669"/>
    <property type="project" value="TreeGrafter"/>
</dbReference>
<evidence type="ECO:0000313" key="18">
    <source>
        <dbReference type="Proteomes" id="UP000559809"/>
    </source>
</evidence>
<dbReference type="CDD" id="cd04213">
    <property type="entry name" value="CuRO_CcO_Caa3_II"/>
    <property type="match status" value="1"/>
</dbReference>
<gene>
    <name evidence="17" type="primary">coxB</name>
    <name evidence="17" type="ORF">H0A72_00590</name>
</gene>
<sequence>MSAIDAASAGARHVADVWYAMAWGGVGIFLLMLALTAVAVRRSKDGDAGVSARRGHWLLVAGGVLFPVGVMAALLVYAYAKAPPQDEAAYHVQVTAHRWWWEVRYPDAPGGARYSLNELHVPAGVAVGIELRSADVIHGFWVPKLGGKMDAIPGRTNRIVYVAPEPGVYLGTCAEYCGTGHAVMQLRVIAHPPDVLDGLLSRLPTTEGVRP</sequence>